<dbReference type="Gene3D" id="6.10.250.660">
    <property type="match status" value="2"/>
</dbReference>
<evidence type="ECO:0000256" key="6">
    <source>
        <dbReference type="ARBA" id="ARBA00022960"/>
    </source>
</evidence>
<dbReference type="InterPro" id="IPR007793">
    <property type="entry name" value="DivIVA_fam"/>
</dbReference>
<dbReference type="KEGG" id="mdu:MDUV_42120"/>
<comment type="subcellular location">
    <subcellularLocation>
        <location evidence="1">Cytoplasm</location>
    </subcellularLocation>
</comment>
<keyword evidence="7" id="KW-0175">Coiled coil</keyword>
<dbReference type="GO" id="GO:0051301">
    <property type="term" value="P:cell division"/>
    <property type="evidence" value="ECO:0007669"/>
    <property type="project" value="UniProtKB-KW"/>
</dbReference>
<evidence type="ECO:0000256" key="8">
    <source>
        <dbReference type="ARBA" id="ARBA00023306"/>
    </source>
</evidence>
<keyword evidence="8" id="KW-0131">Cell cycle</keyword>
<evidence type="ECO:0000256" key="9">
    <source>
        <dbReference type="ARBA" id="ARBA00031737"/>
    </source>
</evidence>
<dbReference type="Proteomes" id="UP000467006">
    <property type="component" value="Chromosome"/>
</dbReference>
<dbReference type="PANTHER" id="PTHR35794:SF2">
    <property type="entry name" value="CELL DIVISION PROTEIN DIVIVA"/>
    <property type="match status" value="1"/>
</dbReference>
<feature type="compositionally biased region" description="Pro residues" evidence="10">
    <location>
        <begin position="1"/>
        <end position="11"/>
    </location>
</feature>
<dbReference type="EMBL" id="AP022563">
    <property type="protein sequence ID" value="BBX19352.1"/>
    <property type="molecule type" value="Genomic_DNA"/>
</dbReference>
<evidence type="ECO:0000313" key="12">
    <source>
        <dbReference type="Proteomes" id="UP000467006"/>
    </source>
</evidence>
<proteinExistence type="inferred from homology"/>
<evidence type="ECO:0000256" key="4">
    <source>
        <dbReference type="ARBA" id="ARBA00022490"/>
    </source>
</evidence>
<organism evidence="11 12">
    <name type="scientific">Mycolicibacterium duvalii</name>
    <dbReference type="NCBI Taxonomy" id="39688"/>
    <lineage>
        <taxon>Bacteria</taxon>
        <taxon>Bacillati</taxon>
        <taxon>Actinomycetota</taxon>
        <taxon>Actinomycetes</taxon>
        <taxon>Mycobacteriales</taxon>
        <taxon>Mycobacteriaceae</taxon>
        <taxon>Mycolicibacterium</taxon>
    </lineage>
</organism>
<dbReference type="PANTHER" id="PTHR35794">
    <property type="entry name" value="CELL DIVISION PROTEIN DIVIVA"/>
    <property type="match status" value="1"/>
</dbReference>
<feature type="region of interest" description="Disordered" evidence="10">
    <location>
        <begin position="1"/>
        <end position="21"/>
    </location>
</feature>
<keyword evidence="5" id="KW-0132">Cell division</keyword>
<dbReference type="GO" id="GO:0005737">
    <property type="term" value="C:cytoplasm"/>
    <property type="evidence" value="ECO:0007669"/>
    <property type="project" value="UniProtKB-SubCell"/>
</dbReference>
<gene>
    <name evidence="11" type="ORF">MDUV_42120</name>
</gene>
<evidence type="ECO:0000256" key="5">
    <source>
        <dbReference type="ARBA" id="ARBA00022618"/>
    </source>
</evidence>
<dbReference type="AlphaFoldDB" id="A0A7I7K7H1"/>
<accession>A0A7I7K7H1</accession>
<evidence type="ECO:0000256" key="7">
    <source>
        <dbReference type="ARBA" id="ARBA00023054"/>
    </source>
</evidence>
<protein>
    <recommendedName>
        <fullName evidence="3">Cell wall synthesis protein Wag31</fullName>
    </recommendedName>
    <alternativeName>
        <fullName evidence="9">Antigen 84</fullName>
    </alternativeName>
</protein>
<keyword evidence="6" id="KW-0133">Cell shape</keyword>
<comment type="similarity">
    <text evidence="2">Belongs to the DivIVA family.</text>
</comment>
<keyword evidence="12" id="KW-1185">Reference proteome</keyword>
<dbReference type="GO" id="GO:0008360">
    <property type="term" value="P:regulation of cell shape"/>
    <property type="evidence" value="ECO:0007669"/>
    <property type="project" value="UniProtKB-KW"/>
</dbReference>
<evidence type="ECO:0000256" key="1">
    <source>
        <dbReference type="ARBA" id="ARBA00004496"/>
    </source>
</evidence>
<evidence type="ECO:0000256" key="3">
    <source>
        <dbReference type="ARBA" id="ARBA00018787"/>
    </source>
</evidence>
<evidence type="ECO:0000256" key="2">
    <source>
        <dbReference type="ARBA" id="ARBA00009008"/>
    </source>
</evidence>
<sequence>MPGLRPKPPVIHSPGDNGPRRVTDTVALMGDSDVTAEDLRNATFDKPPWNKRGYEEKPVHDFLALAARRLDGRGHLSADDVRHVRFNKPRIGKRGYDTAQVDALLEKIAAAIDRLDA</sequence>
<dbReference type="NCBIfam" id="TIGR03544">
    <property type="entry name" value="DivI1A_domain"/>
    <property type="match status" value="2"/>
</dbReference>
<dbReference type="InterPro" id="IPR019933">
    <property type="entry name" value="DivIVA_domain"/>
</dbReference>
<keyword evidence="4" id="KW-0963">Cytoplasm</keyword>
<name>A0A7I7K7H1_9MYCO</name>
<evidence type="ECO:0000313" key="11">
    <source>
        <dbReference type="EMBL" id="BBX19352.1"/>
    </source>
</evidence>
<reference evidence="11 12" key="1">
    <citation type="journal article" date="2019" name="Emerg. Microbes Infect.">
        <title>Comprehensive subspecies identification of 175 nontuberculous mycobacteria species based on 7547 genomic profiles.</title>
        <authorList>
            <person name="Matsumoto Y."/>
            <person name="Kinjo T."/>
            <person name="Motooka D."/>
            <person name="Nabeya D."/>
            <person name="Jung N."/>
            <person name="Uechi K."/>
            <person name="Horii T."/>
            <person name="Iida T."/>
            <person name="Fujita J."/>
            <person name="Nakamura S."/>
        </authorList>
    </citation>
    <scope>NUCLEOTIDE SEQUENCE [LARGE SCALE GENOMIC DNA]</scope>
    <source>
        <strain evidence="11 12">JCM 6396</strain>
    </source>
</reference>
<evidence type="ECO:0000256" key="10">
    <source>
        <dbReference type="SAM" id="MobiDB-lite"/>
    </source>
</evidence>